<name>A0ABV6IIT1_9BURK</name>
<dbReference type="Pfam" id="PF04247">
    <property type="entry name" value="SirB"/>
    <property type="match status" value="1"/>
</dbReference>
<dbReference type="PIRSF" id="PIRSF005610">
    <property type="entry name" value="SirB"/>
    <property type="match status" value="1"/>
</dbReference>
<evidence type="ECO:0000313" key="2">
    <source>
        <dbReference type="EMBL" id="MFC0351748.1"/>
    </source>
</evidence>
<feature type="transmembrane region" description="Helical" evidence="1">
    <location>
        <begin position="6"/>
        <end position="28"/>
    </location>
</feature>
<keyword evidence="1" id="KW-0812">Transmembrane</keyword>
<accession>A0ABV6IIT1</accession>
<feature type="transmembrane region" description="Helical" evidence="1">
    <location>
        <begin position="71"/>
        <end position="89"/>
    </location>
</feature>
<proteinExistence type="predicted"/>
<feature type="transmembrane region" description="Helical" evidence="1">
    <location>
        <begin position="101"/>
        <end position="119"/>
    </location>
</feature>
<evidence type="ECO:0000256" key="1">
    <source>
        <dbReference type="SAM" id="Phobius"/>
    </source>
</evidence>
<dbReference type="PANTHER" id="PTHR39594">
    <property type="entry name" value="PROTEIN YCHQ"/>
    <property type="match status" value="1"/>
</dbReference>
<evidence type="ECO:0000313" key="3">
    <source>
        <dbReference type="Proteomes" id="UP001589844"/>
    </source>
</evidence>
<dbReference type="EMBL" id="JBHLXJ010000030">
    <property type="protein sequence ID" value="MFC0351748.1"/>
    <property type="molecule type" value="Genomic_DNA"/>
</dbReference>
<feature type="transmembrane region" description="Helical" evidence="1">
    <location>
        <begin position="40"/>
        <end position="65"/>
    </location>
</feature>
<dbReference type="RefSeq" id="WP_390214389.1">
    <property type="nucleotide sequence ID" value="NZ_JBHLXJ010000030.1"/>
</dbReference>
<organism evidence="2 3">
    <name type="scientific">Undibacterium danionis</name>
    <dbReference type="NCBI Taxonomy" id="1812100"/>
    <lineage>
        <taxon>Bacteria</taxon>
        <taxon>Pseudomonadati</taxon>
        <taxon>Pseudomonadota</taxon>
        <taxon>Betaproteobacteria</taxon>
        <taxon>Burkholderiales</taxon>
        <taxon>Oxalobacteraceae</taxon>
        <taxon>Undibacterium</taxon>
    </lineage>
</organism>
<dbReference type="Proteomes" id="UP001589844">
    <property type="component" value="Unassembled WGS sequence"/>
</dbReference>
<dbReference type="PANTHER" id="PTHR39594:SF1">
    <property type="entry name" value="PROTEIN YCHQ"/>
    <property type="match status" value="1"/>
</dbReference>
<gene>
    <name evidence="2" type="ORF">ACFFJH_18165</name>
</gene>
<keyword evidence="1" id="KW-1133">Transmembrane helix</keyword>
<reference evidence="2 3" key="1">
    <citation type="submission" date="2024-09" db="EMBL/GenBank/DDBJ databases">
        <authorList>
            <person name="Sun Q."/>
            <person name="Mori K."/>
        </authorList>
    </citation>
    <scope>NUCLEOTIDE SEQUENCE [LARGE SCALE GENOMIC DNA]</scope>
    <source>
        <strain evidence="2 3">CCM 8677</strain>
    </source>
</reference>
<keyword evidence="3" id="KW-1185">Reference proteome</keyword>
<protein>
    <submittedName>
        <fullName evidence="2">SirB2 family protein</fullName>
    </submittedName>
</protein>
<sequence>MNSYIGLKHLHMTCVALSGSLFVLRFIWRLQASALLQKKWVRIAPHVIDTCLLVSAISLAFIAGINPLVQTWLAAKIIALVLYIVLGTFAIKRAKNTSGQIISFILACMVFTYIILVAISKQVLPFLPY</sequence>
<comment type="caution">
    <text evidence="2">The sequence shown here is derived from an EMBL/GenBank/DDBJ whole genome shotgun (WGS) entry which is preliminary data.</text>
</comment>
<keyword evidence="1" id="KW-0472">Membrane</keyword>
<dbReference type="InterPro" id="IPR007360">
    <property type="entry name" value="SirB"/>
</dbReference>